<evidence type="ECO:0000256" key="2">
    <source>
        <dbReference type="ARBA" id="ARBA00022664"/>
    </source>
</evidence>
<dbReference type="RefSeq" id="XP_011270254.1">
    <property type="nucleotide sequence ID" value="XM_011271952.1"/>
</dbReference>
<dbReference type="FunFam" id="2.130.10.10:FF:000133">
    <property type="entry name" value="Serine-threonine kinase receptor-associated protein"/>
    <property type="match status" value="1"/>
</dbReference>
<dbReference type="InParanoid" id="A0A0D2WN77"/>
<dbReference type="InterPro" id="IPR015943">
    <property type="entry name" value="WD40/YVTN_repeat-like_dom_sf"/>
</dbReference>
<feature type="repeat" description="WD" evidence="7">
    <location>
        <begin position="55"/>
        <end position="96"/>
    </location>
</feature>
<gene>
    <name evidence="8" type="ORF">CAOG_008643</name>
</gene>
<dbReference type="InterPro" id="IPR020472">
    <property type="entry name" value="WD40_PAC1"/>
</dbReference>
<feature type="repeat" description="WD" evidence="7">
    <location>
        <begin position="262"/>
        <end position="303"/>
    </location>
</feature>
<evidence type="ECO:0000256" key="3">
    <source>
        <dbReference type="ARBA" id="ARBA00022737"/>
    </source>
</evidence>
<dbReference type="PhylomeDB" id="A0A0D2WN77"/>
<reference evidence="9" key="1">
    <citation type="submission" date="2011-02" db="EMBL/GenBank/DDBJ databases">
        <title>The Genome Sequence of Capsaspora owczarzaki ATCC 30864.</title>
        <authorList>
            <person name="Russ C."/>
            <person name="Cuomo C."/>
            <person name="Burger G."/>
            <person name="Gray M.W."/>
            <person name="Holland P.W.H."/>
            <person name="King N."/>
            <person name="Lang F.B.F."/>
            <person name="Roger A.J."/>
            <person name="Ruiz-Trillo I."/>
            <person name="Young S.K."/>
            <person name="Zeng Q."/>
            <person name="Gargeya S."/>
            <person name="Alvarado L."/>
            <person name="Berlin A."/>
            <person name="Chapman S.B."/>
            <person name="Chen Z."/>
            <person name="Freedman E."/>
            <person name="Gellesch M."/>
            <person name="Goldberg J."/>
            <person name="Griggs A."/>
            <person name="Gujja S."/>
            <person name="Heilman E."/>
            <person name="Heiman D."/>
            <person name="Howarth C."/>
            <person name="Mehta T."/>
            <person name="Neiman D."/>
            <person name="Pearson M."/>
            <person name="Roberts A."/>
            <person name="Saif S."/>
            <person name="Shea T."/>
            <person name="Shenoy N."/>
            <person name="Sisk P."/>
            <person name="Stolte C."/>
            <person name="Sykes S."/>
            <person name="White J."/>
            <person name="Yandava C."/>
            <person name="Haas B."/>
            <person name="Nusbaum C."/>
            <person name="Birren B."/>
        </authorList>
    </citation>
    <scope>NUCLEOTIDE SEQUENCE</scope>
    <source>
        <strain evidence="9">ATCC 30864</strain>
    </source>
</reference>
<keyword evidence="1 7" id="KW-0853">WD repeat</keyword>
<dbReference type="AlphaFoldDB" id="A0A0D2WN77"/>
<dbReference type="CDD" id="cd00200">
    <property type="entry name" value="WD40"/>
    <property type="match status" value="1"/>
</dbReference>
<dbReference type="PRINTS" id="PR00320">
    <property type="entry name" value="GPROTEINBRPT"/>
</dbReference>
<protein>
    <recommendedName>
        <fullName evidence="6">Serine-threonine kinase receptor-associated protein</fullName>
    </recommendedName>
</protein>
<keyword evidence="2" id="KW-0507">mRNA processing</keyword>
<evidence type="ECO:0000256" key="7">
    <source>
        <dbReference type="PROSITE-ProRule" id="PRU00221"/>
    </source>
</evidence>
<dbReference type="Gene3D" id="2.130.10.10">
    <property type="entry name" value="YVTN repeat-like/Quinoprotein amine dehydrogenase"/>
    <property type="match status" value="1"/>
</dbReference>
<dbReference type="GO" id="GO:0000387">
    <property type="term" value="P:spliceosomal snRNP assembly"/>
    <property type="evidence" value="ECO:0007669"/>
    <property type="project" value="TreeGrafter"/>
</dbReference>
<evidence type="ECO:0000256" key="5">
    <source>
        <dbReference type="ARBA" id="ARBA00038394"/>
    </source>
</evidence>
<dbReference type="InterPro" id="IPR019775">
    <property type="entry name" value="WD40_repeat_CS"/>
</dbReference>
<dbReference type="EMBL" id="KE346363">
    <property type="protein sequence ID" value="KJE91798.1"/>
    <property type="molecule type" value="Genomic_DNA"/>
</dbReference>
<evidence type="ECO:0000256" key="6">
    <source>
        <dbReference type="ARBA" id="ARBA00040390"/>
    </source>
</evidence>
<accession>A0A0D2WN77</accession>
<dbReference type="SMART" id="SM00320">
    <property type="entry name" value="WD40"/>
    <property type="match status" value="7"/>
</dbReference>
<feature type="repeat" description="WD" evidence="7">
    <location>
        <begin position="96"/>
        <end position="137"/>
    </location>
</feature>
<keyword evidence="9" id="KW-1185">Reference proteome</keyword>
<dbReference type="Pfam" id="PF00400">
    <property type="entry name" value="WD40"/>
    <property type="match status" value="5"/>
</dbReference>
<name>A0A0D2WN77_CAPO3</name>
<organism evidence="8 9">
    <name type="scientific">Capsaspora owczarzaki (strain ATCC 30864)</name>
    <dbReference type="NCBI Taxonomy" id="595528"/>
    <lineage>
        <taxon>Eukaryota</taxon>
        <taxon>Filasterea</taxon>
        <taxon>Capsaspora</taxon>
    </lineage>
</organism>
<dbReference type="PROSITE" id="PS00678">
    <property type="entry name" value="WD_REPEATS_1"/>
    <property type="match status" value="1"/>
</dbReference>
<evidence type="ECO:0000313" key="9">
    <source>
        <dbReference type="Proteomes" id="UP000008743"/>
    </source>
</evidence>
<sequence length="321" mass="35131">MATRQTPLTCNGHTRPVVDLAFSPVTSDGYFLISACKDGKPMLRVGQTGDWIGTFDGHKGAVWAARLNHTATRAATGSADFTAKIWDAIAGTEMYSFAHKHIVRTVEFSKDASKLATGSAEKKIRLFDLQRPEAEPVIFDGLTATARVAMFVNNDSMLLTAAEDSCIRLWDLRTRQEERVIPLDASATSVEVSADGQIMTVAHGHSISFFNMQTFEKIKSITHTSPLYSASLHGSKTKFVAGGNDFYLHVYDYETLREIETHKGHHGPVHCVRFSPDGELYASGSEDGTVRLWQTDVGKEYGLWKFTTSSGSSSSTAPVDA</sequence>
<comment type="similarity">
    <text evidence="5">Belongs to the WD repeat STRAP family.</text>
</comment>
<dbReference type="PANTHER" id="PTHR19877:SF13">
    <property type="entry name" value="SERINE-THREONINE KINASE RECEPTOR-ASSOCIATED PROTEIN"/>
    <property type="match status" value="1"/>
</dbReference>
<dbReference type="InterPro" id="IPR036322">
    <property type="entry name" value="WD40_repeat_dom_sf"/>
</dbReference>
<evidence type="ECO:0000256" key="1">
    <source>
        <dbReference type="ARBA" id="ARBA00022574"/>
    </source>
</evidence>
<dbReference type="InterPro" id="IPR001680">
    <property type="entry name" value="WD40_rpt"/>
</dbReference>
<evidence type="ECO:0000313" key="8">
    <source>
        <dbReference type="EMBL" id="KJE91798.1"/>
    </source>
</evidence>
<keyword evidence="3" id="KW-0677">Repeat</keyword>
<dbReference type="GO" id="GO:0003723">
    <property type="term" value="F:RNA binding"/>
    <property type="evidence" value="ECO:0007669"/>
    <property type="project" value="TreeGrafter"/>
</dbReference>
<dbReference type="Proteomes" id="UP000008743">
    <property type="component" value="Unassembled WGS sequence"/>
</dbReference>
<dbReference type="GO" id="GO:0032797">
    <property type="term" value="C:SMN complex"/>
    <property type="evidence" value="ECO:0007669"/>
    <property type="project" value="TreeGrafter"/>
</dbReference>
<feature type="repeat" description="WD" evidence="7">
    <location>
        <begin position="139"/>
        <end position="180"/>
    </location>
</feature>
<dbReference type="PROSITE" id="PS50082">
    <property type="entry name" value="WD_REPEATS_2"/>
    <property type="match status" value="4"/>
</dbReference>
<dbReference type="PROSITE" id="PS50294">
    <property type="entry name" value="WD_REPEATS_REGION"/>
    <property type="match status" value="2"/>
</dbReference>
<dbReference type="STRING" id="595528.A0A0D2WN77"/>
<proteinExistence type="inferred from homology"/>
<evidence type="ECO:0000256" key="4">
    <source>
        <dbReference type="ARBA" id="ARBA00023187"/>
    </source>
</evidence>
<dbReference type="PANTHER" id="PTHR19877">
    <property type="entry name" value="EUKARYOTIC TRANSLATION INITIATION FACTOR 3 SUBUNIT I"/>
    <property type="match status" value="1"/>
</dbReference>
<dbReference type="SUPFAM" id="SSF50978">
    <property type="entry name" value="WD40 repeat-like"/>
    <property type="match status" value="1"/>
</dbReference>
<dbReference type="OrthoDB" id="200206at2759"/>
<keyword evidence="4" id="KW-0508">mRNA splicing</keyword>